<dbReference type="GO" id="GO:0016616">
    <property type="term" value="F:oxidoreductase activity, acting on the CH-OH group of donors, NAD or NADP as acceptor"/>
    <property type="evidence" value="ECO:0007669"/>
    <property type="project" value="TreeGrafter"/>
</dbReference>
<organism evidence="1 2">
    <name type="scientific">Coleophoma crateriformis</name>
    <dbReference type="NCBI Taxonomy" id="565419"/>
    <lineage>
        <taxon>Eukaryota</taxon>
        <taxon>Fungi</taxon>
        <taxon>Dikarya</taxon>
        <taxon>Ascomycota</taxon>
        <taxon>Pezizomycotina</taxon>
        <taxon>Leotiomycetes</taxon>
        <taxon>Helotiales</taxon>
        <taxon>Dermateaceae</taxon>
        <taxon>Coleophoma</taxon>
    </lineage>
</organism>
<dbReference type="Proteomes" id="UP000256328">
    <property type="component" value="Unassembled WGS sequence"/>
</dbReference>
<dbReference type="SUPFAM" id="SSF51735">
    <property type="entry name" value="NAD(P)-binding Rossmann-fold domains"/>
    <property type="match status" value="1"/>
</dbReference>
<dbReference type="EMBL" id="PDLN01000006">
    <property type="protein sequence ID" value="RDW83480.1"/>
    <property type="molecule type" value="Genomic_DNA"/>
</dbReference>
<dbReference type="PANTHER" id="PTHR45458">
    <property type="entry name" value="SHORT-CHAIN DEHYDROGENASE/REDUCTASE SDR"/>
    <property type="match status" value="1"/>
</dbReference>
<dbReference type="AlphaFoldDB" id="A0A3D8SB12"/>
<comment type="caution">
    <text evidence="1">The sequence shown here is derived from an EMBL/GenBank/DDBJ whole genome shotgun (WGS) entry which is preliminary data.</text>
</comment>
<dbReference type="InterPro" id="IPR052184">
    <property type="entry name" value="SDR_enzymes"/>
</dbReference>
<dbReference type="PANTHER" id="PTHR45458:SF3">
    <property type="entry name" value="CHAIN DEHYDROGENASE (ATSC), PUTATIVE-RELATED"/>
    <property type="match status" value="1"/>
</dbReference>
<sequence length="232" mass="25072">MAAYLITGVSRGIGFEFLRQLSSDSANKVIGLVRNKESTDKKIAAELGQRDNVYILQADMTDYNSLKPEVLEKDILDTFKTNVVGNIHLFNLFMPLVLKGKVKKVLAISSGMADIESTAKYDLDGHAPYAISKAAMNAAVAKFSAQYKKDGVLFLSVCPGLVNTGQYDNMTPEEQGYAGALMAKFQAYAPHFAGPATTESAVKDVLSVLDNASINSGEAGAYVSHYGNKQWL</sequence>
<dbReference type="Gene3D" id="3.40.50.720">
    <property type="entry name" value="NAD(P)-binding Rossmann-like Domain"/>
    <property type="match status" value="2"/>
</dbReference>
<dbReference type="InterPro" id="IPR002347">
    <property type="entry name" value="SDR_fam"/>
</dbReference>
<dbReference type="OrthoDB" id="7289984at2759"/>
<dbReference type="Pfam" id="PF00106">
    <property type="entry name" value="adh_short"/>
    <property type="match status" value="2"/>
</dbReference>
<dbReference type="InterPro" id="IPR036291">
    <property type="entry name" value="NAD(P)-bd_dom_sf"/>
</dbReference>
<keyword evidence="2" id="KW-1185">Reference proteome</keyword>
<evidence type="ECO:0000313" key="2">
    <source>
        <dbReference type="Proteomes" id="UP000256328"/>
    </source>
</evidence>
<dbReference type="PRINTS" id="PR00081">
    <property type="entry name" value="GDHRDH"/>
</dbReference>
<accession>A0A3D8SB12</accession>
<protein>
    <submittedName>
        <fullName evidence="1">Uncharacterized protein</fullName>
    </submittedName>
</protein>
<proteinExistence type="predicted"/>
<reference evidence="1 2" key="1">
    <citation type="journal article" date="2018" name="IMA Fungus">
        <title>IMA Genome-F 9: Draft genome sequence of Annulohypoxylon stygium, Aspergillus mulundensis, Berkeleyomyces basicola (syn. Thielaviopsis basicola), Ceratocystis smalleyi, two Cercospora beticola strains, Coleophoma cylindrospora, Fusarium fracticaudum, Phialophora cf. hyalina, and Morchella septimelata.</title>
        <authorList>
            <person name="Wingfield B.D."/>
            <person name="Bills G.F."/>
            <person name="Dong Y."/>
            <person name="Huang W."/>
            <person name="Nel W.J."/>
            <person name="Swalarsk-Parry B.S."/>
            <person name="Vaghefi N."/>
            <person name="Wilken P.M."/>
            <person name="An Z."/>
            <person name="de Beer Z.W."/>
            <person name="De Vos L."/>
            <person name="Chen L."/>
            <person name="Duong T.A."/>
            <person name="Gao Y."/>
            <person name="Hammerbacher A."/>
            <person name="Kikkert J.R."/>
            <person name="Li Y."/>
            <person name="Li H."/>
            <person name="Li K."/>
            <person name="Li Q."/>
            <person name="Liu X."/>
            <person name="Ma X."/>
            <person name="Naidoo K."/>
            <person name="Pethybridge S.J."/>
            <person name="Sun J."/>
            <person name="Steenkamp E.T."/>
            <person name="van der Nest M.A."/>
            <person name="van Wyk S."/>
            <person name="Wingfield M.J."/>
            <person name="Xiong C."/>
            <person name="Yue Q."/>
            <person name="Zhang X."/>
        </authorList>
    </citation>
    <scope>NUCLEOTIDE SEQUENCE [LARGE SCALE GENOMIC DNA]</scope>
    <source>
        <strain evidence="1 2">BP5796</strain>
    </source>
</reference>
<name>A0A3D8SB12_9HELO</name>
<evidence type="ECO:0000313" key="1">
    <source>
        <dbReference type="EMBL" id="RDW83480.1"/>
    </source>
</evidence>
<gene>
    <name evidence="1" type="ORF">BP5796_04971</name>
</gene>